<organism evidence="1 2">
    <name type="scientific">Pukyongia salina</name>
    <dbReference type="NCBI Taxonomy" id="2094025"/>
    <lineage>
        <taxon>Bacteria</taxon>
        <taxon>Pseudomonadati</taxon>
        <taxon>Bacteroidota</taxon>
        <taxon>Flavobacteriia</taxon>
        <taxon>Flavobacteriales</taxon>
        <taxon>Flavobacteriaceae</taxon>
        <taxon>Pukyongia</taxon>
    </lineage>
</organism>
<name>A0A2S0HSZ6_9FLAO</name>
<evidence type="ECO:0000313" key="2">
    <source>
        <dbReference type="Proteomes" id="UP000238442"/>
    </source>
</evidence>
<dbReference type="Gene3D" id="1.20.120.450">
    <property type="entry name" value="dinb family like domain"/>
    <property type="match status" value="1"/>
</dbReference>
<protein>
    <recommendedName>
        <fullName evidence="3">DUF1572 domain-containing protein</fullName>
    </recommendedName>
</protein>
<dbReference type="InterPro" id="IPR011466">
    <property type="entry name" value="DUF1572"/>
</dbReference>
<dbReference type="KEGG" id="aue:C5O00_01015"/>
<dbReference type="Pfam" id="PF07609">
    <property type="entry name" value="DUF1572"/>
    <property type="match status" value="1"/>
</dbReference>
<proteinExistence type="predicted"/>
<dbReference type="AlphaFoldDB" id="A0A2S0HSZ6"/>
<sequence>MKDFERNYLTGLRKQFEYYKLLGERTFDQLSEADLFWRYNESSNSIAVMVNHLWGNMMSRWTNFLSSDGEKTCRERDLEFEEVLRSKKEMMLKWEEGWACLFEALDSVNEGNIDQTVYIRNQEHSIPEAINRQLAHYAYHIGQIVYVGRMIRDQQWESLSIPKGKSQSFNRKKFSEEKHRAHFTDEFLNHNAES</sequence>
<dbReference type="InterPro" id="IPR034660">
    <property type="entry name" value="DinB/YfiT-like"/>
</dbReference>
<evidence type="ECO:0008006" key="3">
    <source>
        <dbReference type="Google" id="ProtNLM"/>
    </source>
</evidence>
<accession>A0A2S0HSZ6</accession>
<dbReference type="Proteomes" id="UP000238442">
    <property type="component" value="Chromosome"/>
</dbReference>
<reference evidence="1 2" key="1">
    <citation type="submission" date="2018-02" db="EMBL/GenBank/DDBJ databases">
        <title>Genomic analysis of the strain RR4-38 isolated from a seawater recirculating aquaculture system.</title>
        <authorList>
            <person name="Kim Y.-S."/>
            <person name="Jang Y.H."/>
            <person name="Kim K.-H."/>
        </authorList>
    </citation>
    <scope>NUCLEOTIDE SEQUENCE [LARGE SCALE GENOMIC DNA]</scope>
    <source>
        <strain evidence="1 2">RR4-38</strain>
    </source>
</reference>
<evidence type="ECO:0000313" key="1">
    <source>
        <dbReference type="EMBL" id="AVI49819.1"/>
    </source>
</evidence>
<dbReference type="RefSeq" id="WP_105214133.1">
    <property type="nucleotide sequence ID" value="NZ_CP027062.1"/>
</dbReference>
<dbReference type="OrthoDB" id="68731at2"/>
<keyword evidence="2" id="KW-1185">Reference proteome</keyword>
<dbReference type="SUPFAM" id="SSF109854">
    <property type="entry name" value="DinB/YfiT-like putative metalloenzymes"/>
    <property type="match status" value="1"/>
</dbReference>
<dbReference type="EMBL" id="CP027062">
    <property type="protein sequence ID" value="AVI49819.1"/>
    <property type="molecule type" value="Genomic_DNA"/>
</dbReference>
<gene>
    <name evidence="1" type="ORF">C5O00_01015</name>
</gene>